<proteinExistence type="predicted"/>
<dbReference type="EMBL" id="CP061565">
    <property type="protein sequence ID" value="QNX07761.1"/>
    <property type="molecule type" value="Genomic_DNA"/>
</dbReference>
<gene>
    <name evidence="2" type="primary">tssA</name>
    <name evidence="2" type="ORF">IC795_11310</name>
</gene>
<accession>A0A7H2PY28</accession>
<feature type="domain" description="DUF1989" evidence="1">
    <location>
        <begin position="15"/>
        <end position="88"/>
    </location>
</feature>
<dbReference type="InterPro" id="IPR017740">
    <property type="entry name" value="TssA-like"/>
</dbReference>
<evidence type="ECO:0000259" key="1">
    <source>
        <dbReference type="Pfam" id="PF09347"/>
    </source>
</evidence>
<dbReference type="Proteomes" id="UP000516745">
    <property type="component" value="Chromosome"/>
</dbReference>
<evidence type="ECO:0000313" key="3">
    <source>
        <dbReference type="Proteomes" id="UP000516745"/>
    </source>
</evidence>
<dbReference type="Pfam" id="PF09347">
    <property type="entry name" value="DUF1989"/>
    <property type="match status" value="1"/>
</dbReference>
<dbReference type="InterPro" id="IPR018959">
    <property type="entry name" value="DUF1989"/>
</dbReference>
<dbReference type="NCBIfam" id="TIGR03363">
    <property type="entry name" value="VI_chp_8"/>
    <property type="match status" value="1"/>
</dbReference>
<name>A0A7H2PY28_9GAMM</name>
<dbReference type="PANTHER" id="PTHR37951">
    <property type="entry name" value="CYTOPLASMIC PROTEIN-RELATED"/>
    <property type="match status" value="1"/>
</dbReference>
<organism evidence="2 3">
    <name type="scientific">Acinetobacter seifertii</name>
    <dbReference type="NCBI Taxonomy" id="1530123"/>
    <lineage>
        <taxon>Bacteria</taxon>
        <taxon>Pseudomonadati</taxon>
        <taxon>Pseudomonadota</taxon>
        <taxon>Gammaproteobacteria</taxon>
        <taxon>Moraxellales</taxon>
        <taxon>Moraxellaceae</taxon>
        <taxon>Acinetobacter</taxon>
        <taxon>Acinetobacter calcoaceticus/baumannii complex</taxon>
    </lineage>
</organism>
<evidence type="ECO:0000313" key="2">
    <source>
        <dbReference type="EMBL" id="QNX07761.1"/>
    </source>
</evidence>
<dbReference type="PANTHER" id="PTHR37951:SF1">
    <property type="entry name" value="TYPE VI SECRETION SYSTEM COMPONENT TSSA1"/>
    <property type="match status" value="1"/>
</dbReference>
<dbReference type="AlphaFoldDB" id="A0A7H2PY28"/>
<protein>
    <submittedName>
        <fullName evidence="2">Type VI secretion system protein TssA</fullName>
    </submittedName>
</protein>
<reference evidence="2 3" key="2">
    <citation type="submission" date="2020-09" db="EMBL/GenBank/DDBJ databases">
        <authorList>
            <person name="Chen F.-J."/>
            <person name="Lee Y.-T."/>
        </authorList>
    </citation>
    <scope>NUCLEOTIDE SEQUENCE [LARGE SCALE GENOMIC DNA]</scope>
    <source>
        <strain evidence="2 3">AS72</strain>
    </source>
</reference>
<reference evidence="3" key="1">
    <citation type="submission" date="2020-09" db="EMBL/GenBank/DDBJ databases">
        <title>Clinical and molecular characterization of Acinetobacter seifertii in Taiwan.</title>
        <authorList>
            <person name="Li L.-H."/>
            <person name="Yang Y.-S."/>
            <person name="Sun J.-R."/>
            <person name="Huang T.-W."/>
            <person name="Huang W.-C."/>
            <person name="Wang Y.-C."/>
            <person name="Kuo T.-H."/>
            <person name="Kuo S.-C."/>
            <person name="Chen T.-L."/>
        </authorList>
    </citation>
    <scope>NUCLEOTIDE SEQUENCE [LARGE SCALE GENOMIC DNA]</scope>
    <source>
        <strain evidence="3">AS72</strain>
    </source>
</reference>
<sequence>MTVLQSFEKAVLNEVCPAGEAWMCEVKKGQYFRIIDLEGNQAVDTLFMSAENPTERYSAMDTLAINQQIYLEKGTKLYSNFGRPIAVIRLLTWLIEAWTHLNGFEGMVKGLTLTHTMLNQYWQDIHPIIEDDDLDQRIGLLQGLINQLPGLLKKVSLTNTVPYYNLLDYDNFLYHENIRRKQTEDYDSQSGPSELEQFDQAIFNTSKTFQYSNYQEFTSVLTEWNVLKQTLDHLMGLDAPSFASIDSAFETIHSTLRKIYKAEAFGAGLTQTQEQAAVIITPSMENQVPVQIVSEQPMFQPQAQTHLANREQAMKVLQEIADYFQANEPHSPVSYMLQKTIKWSQMPLHEWLAQVIKDENPLQMVQEMLGVQPKNEYE</sequence>